<evidence type="ECO:0008006" key="4">
    <source>
        <dbReference type="Google" id="ProtNLM"/>
    </source>
</evidence>
<reference evidence="2 3" key="1">
    <citation type="submission" date="2016-10" db="EMBL/GenBank/DDBJ databases">
        <authorList>
            <person name="Varghese N."/>
            <person name="Submissions S."/>
        </authorList>
    </citation>
    <scope>NUCLEOTIDE SEQUENCE [LARGE SCALE GENOMIC DNA]</scope>
    <source>
        <strain evidence="2 3">CIP 109853</strain>
    </source>
</reference>
<feature type="region of interest" description="Disordered" evidence="1">
    <location>
        <begin position="1"/>
        <end position="60"/>
    </location>
</feature>
<evidence type="ECO:0000313" key="3">
    <source>
        <dbReference type="Proteomes" id="UP000198512"/>
    </source>
</evidence>
<gene>
    <name evidence="2" type="ORF">SAMN05216600_112110</name>
</gene>
<keyword evidence="3" id="KW-1185">Reference proteome</keyword>
<dbReference type="EMBL" id="FOFP01000012">
    <property type="protein sequence ID" value="SEQ96536.1"/>
    <property type="molecule type" value="Genomic_DNA"/>
</dbReference>
<evidence type="ECO:0000313" key="2">
    <source>
        <dbReference type="EMBL" id="SEQ96536.1"/>
    </source>
</evidence>
<sequence>MDSIGSAFNSGISTIQSGQRRVDQAALSIAGAPANTPPSPVQTPPQQQVNASTANDPTTRPDLAESLVELRIGQNQAEAGARVVKTADDLLGTMIDTTA</sequence>
<comment type="caution">
    <text evidence="2">The sequence shown here is derived from an EMBL/GenBank/DDBJ whole genome shotgun (WGS) entry which is preliminary data.</text>
</comment>
<evidence type="ECO:0000256" key="1">
    <source>
        <dbReference type="SAM" id="MobiDB-lite"/>
    </source>
</evidence>
<accession>A0ABY1BIV4</accession>
<feature type="compositionally biased region" description="Polar residues" evidence="1">
    <location>
        <begin position="1"/>
        <end position="19"/>
    </location>
</feature>
<dbReference type="RefSeq" id="WP_069519316.1">
    <property type="nucleotide sequence ID" value="NZ_FOFP01000012.1"/>
</dbReference>
<proteinExistence type="predicted"/>
<dbReference type="Proteomes" id="UP000198512">
    <property type="component" value="Unassembled WGS sequence"/>
</dbReference>
<protein>
    <recommendedName>
        <fullName evidence="4">Pyrroloquinoline quinone biosynthesis protein PqqE</fullName>
    </recommendedName>
</protein>
<organism evidence="2 3">
    <name type="scientific">Pseudomonas cuatrocienegasensis</name>
    <dbReference type="NCBI Taxonomy" id="543360"/>
    <lineage>
        <taxon>Bacteria</taxon>
        <taxon>Pseudomonadati</taxon>
        <taxon>Pseudomonadota</taxon>
        <taxon>Gammaproteobacteria</taxon>
        <taxon>Pseudomonadales</taxon>
        <taxon>Pseudomonadaceae</taxon>
        <taxon>Pseudomonas</taxon>
    </lineage>
</organism>
<name>A0ABY1BIV4_9PSED</name>